<dbReference type="AlphaFoldDB" id="A0A9W9F0M2"/>
<dbReference type="Pfam" id="PF11693">
    <property type="entry name" value="DUF2990"/>
    <property type="match status" value="1"/>
</dbReference>
<dbReference type="PANTHER" id="PTHR35567:SF1">
    <property type="entry name" value="CONSERVED FUNGAL PROTEIN (AFU_ORTHOLOGUE AFUA_1G14230)"/>
    <property type="match status" value="1"/>
</dbReference>
<dbReference type="GeneID" id="81395982"/>
<evidence type="ECO:0000256" key="1">
    <source>
        <dbReference type="SAM" id="SignalP"/>
    </source>
</evidence>
<evidence type="ECO:0000313" key="3">
    <source>
        <dbReference type="Proteomes" id="UP001141434"/>
    </source>
</evidence>
<keyword evidence="3" id="KW-1185">Reference proteome</keyword>
<gene>
    <name evidence="2" type="ORF">NUU61_006285</name>
</gene>
<organism evidence="2 3">
    <name type="scientific">Penicillium alfredii</name>
    <dbReference type="NCBI Taxonomy" id="1506179"/>
    <lineage>
        <taxon>Eukaryota</taxon>
        <taxon>Fungi</taxon>
        <taxon>Dikarya</taxon>
        <taxon>Ascomycota</taxon>
        <taxon>Pezizomycotina</taxon>
        <taxon>Eurotiomycetes</taxon>
        <taxon>Eurotiomycetidae</taxon>
        <taxon>Eurotiales</taxon>
        <taxon>Aspergillaceae</taxon>
        <taxon>Penicillium</taxon>
    </lineage>
</organism>
<proteinExistence type="predicted"/>
<dbReference type="OrthoDB" id="1859733at2759"/>
<feature type="chain" id="PRO_5040859295" description="Malate dehydrogenase" evidence="1">
    <location>
        <begin position="18"/>
        <end position="251"/>
    </location>
</feature>
<evidence type="ECO:0000313" key="2">
    <source>
        <dbReference type="EMBL" id="KAJ5091415.1"/>
    </source>
</evidence>
<dbReference type="Pfam" id="PF11937">
    <property type="entry name" value="DUF3455"/>
    <property type="match status" value="1"/>
</dbReference>
<reference evidence="2" key="1">
    <citation type="submission" date="2022-11" db="EMBL/GenBank/DDBJ databases">
        <authorList>
            <person name="Petersen C."/>
        </authorList>
    </citation>
    <scope>NUCLEOTIDE SEQUENCE</scope>
    <source>
        <strain evidence="2">IBT 34128</strain>
    </source>
</reference>
<dbReference type="RefSeq" id="XP_056509613.1">
    <property type="nucleotide sequence ID" value="XM_056656813.1"/>
</dbReference>
<reference evidence="2" key="2">
    <citation type="journal article" date="2023" name="IMA Fungus">
        <title>Comparative genomic study of the Penicillium genus elucidates a diverse pangenome and 15 lateral gene transfer events.</title>
        <authorList>
            <person name="Petersen C."/>
            <person name="Sorensen T."/>
            <person name="Nielsen M.R."/>
            <person name="Sondergaard T.E."/>
            <person name="Sorensen J.L."/>
            <person name="Fitzpatrick D.A."/>
            <person name="Frisvad J.C."/>
            <person name="Nielsen K.L."/>
        </authorList>
    </citation>
    <scope>NUCLEOTIDE SEQUENCE</scope>
    <source>
        <strain evidence="2">IBT 34128</strain>
    </source>
</reference>
<dbReference type="EMBL" id="JAPMSZ010000009">
    <property type="protein sequence ID" value="KAJ5091415.1"/>
    <property type="molecule type" value="Genomic_DNA"/>
</dbReference>
<protein>
    <recommendedName>
        <fullName evidence="4">Malate dehydrogenase</fullName>
    </recommendedName>
</protein>
<dbReference type="InterPro" id="IPR021851">
    <property type="entry name" value="DUF3455"/>
</dbReference>
<sequence>MHSIPFLLLCLAAVSLAAPTGLFDDAYNYSGDLAKFYGKVSQYIHGSKNNGLFSTCDTSKIALPGFASNLTSPGDLKPMYVGVGRGTQNYTCADSTAKSEPKAAGAVANLYNATCIAASYPALMEIIPKIAYAIPLPQNEDSLFPPANMELMGHHFFYDSSTPEFNLDLSSKKNGIVMTKKKGELNAPKDAFKGKDGAVSWLYLTATDGTVGDYKSVYRVNTAGGSPPKTCQGLESSFTVQYAANYYFFGK</sequence>
<dbReference type="InterPro" id="IPR021706">
    <property type="entry name" value="DUF2990"/>
</dbReference>
<comment type="caution">
    <text evidence="2">The sequence shown here is derived from an EMBL/GenBank/DDBJ whole genome shotgun (WGS) entry which is preliminary data.</text>
</comment>
<dbReference type="Proteomes" id="UP001141434">
    <property type="component" value="Unassembled WGS sequence"/>
</dbReference>
<name>A0A9W9F0M2_9EURO</name>
<keyword evidence="1" id="KW-0732">Signal</keyword>
<feature type="signal peptide" evidence="1">
    <location>
        <begin position="1"/>
        <end position="17"/>
    </location>
</feature>
<dbReference type="PANTHER" id="PTHR35567">
    <property type="entry name" value="MALATE DEHYDROGENASE (AFU_ORTHOLOGUE AFUA_2G13800)"/>
    <property type="match status" value="1"/>
</dbReference>
<evidence type="ECO:0008006" key="4">
    <source>
        <dbReference type="Google" id="ProtNLM"/>
    </source>
</evidence>
<accession>A0A9W9F0M2</accession>